<evidence type="ECO:0000313" key="2">
    <source>
        <dbReference type="Proteomes" id="UP000759298"/>
    </source>
</evidence>
<reference evidence="1 2" key="1">
    <citation type="submission" date="2021-07" db="EMBL/GenBank/DDBJ databases">
        <title>Alteriqipengyuania abyssalis NZ-12B nov, sp.nov isolated from deep sea sponge in pacific ocean.</title>
        <authorList>
            <person name="Tareen S."/>
            <person name="Wink J."/>
        </authorList>
    </citation>
    <scope>NUCLEOTIDE SEQUENCE [LARGE SCALE GENOMIC DNA]</scope>
    <source>
        <strain evidence="1 2">NZ-12B</strain>
    </source>
</reference>
<name>A0ABS7PF04_9SPHN</name>
<accession>A0ABS7PF04</accession>
<organism evidence="1 2">
    <name type="scientific">Alteriqipengyuania abyssalis</name>
    <dbReference type="NCBI Taxonomy" id="2860200"/>
    <lineage>
        <taxon>Bacteria</taxon>
        <taxon>Pseudomonadati</taxon>
        <taxon>Pseudomonadota</taxon>
        <taxon>Alphaproteobacteria</taxon>
        <taxon>Sphingomonadales</taxon>
        <taxon>Erythrobacteraceae</taxon>
        <taxon>Alteriqipengyuania</taxon>
    </lineage>
</organism>
<comment type="caution">
    <text evidence="1">The sequence shown here is derived from an EMBL/GenBank/DDBJ whole genome shotgun (WGS) entry which is preliminary data.</text>
</comment>
<protein>
    <submittedName>
        <fullName evidence="1">Uncharacterized protein</fullName>
    </submittedName>
</protein>
<proteinExistence type="predicted"/>
<dbReference type="Proteomes" id="UP000759298">
    <property type="component" value="Unassembled WGS sequence"/>
</dbReference>
<evidence type="ECO:0000313" key="1">
    <source>
        <dbReference type="EMBL" id="MBY8336382.1"/>
    </source>
</evidence>
<dbReference type="EMBL" id="JAHWXP010000001">
    <property type="protein sequence ID" value="MBY8336382.1"/>
    <property type="molecule type" value="Genomic_DNA"/>
</dbReference>
<keyword evidence="2" id="KW-1185">Reference proteome</keyword>
<sequence length="81" mass="9361">MAKGLRTMTRYRLRFAADDTHAEETREYEKGDGAFVFWLAETIDGREIDISADAEPLCRVKRSRADKGFWIISRPSHTSRP</sequence>
<gene>
    <name evidence="1" type="ORF">KYN89_04915</name>
</gene>